<reference evidence="3" key="2">
    <citation type="submission" date="2021-01" db="EMBL/GenBank/DDBJ databases">
        <authorList>
            <person name="Kang M."/>
        </authorList>
    </citation>
    <scope>NUCLEOTIDE SEQUENCE</scope>
    <source>
        <strain evidence="3">KACC 17527</strain>
    </source>
</reference>
<evidence type="ECO:0000259" key="1">
    <source>
        <dbReference type="Pfam" id="PF01408"/>
    </source>
</evidence>
<feature type="domain" description="GFO/IDH/MocA-like oxidoreductase" evidence="2">
    <location>
        <begin position="123"/>
        <end position="245"/>
    </location>
</feature>
<dbReference type="Proteomes" id="UP000630528">
    <property type="component" value="Unassembled WGS sequence"/>
</dbReference>
<accession>A0A934TVB7</accession>
<dbReference type="SUPFAM" id="SSF55347">
    <property type="entry name" value="Glyceraldehyde-3-phosphate dehydrogenase-like, C-terminal domain"/>
    <property type="match status" value="1"/>
</dbReference>
<dbReference type="PANTHER" id="PTHR43377">
    <property type="entry name" value="BILIVERDIN REDUCTASE A"/>
    <property type="match status" value="1"/>
</dbReference>
<name>A0A934TVB7_9BURK</name>
<evidence type="ECO:0000313" key="3">
    <source>
        <dbReference type="EMBL" id="MBK6008033.1"/>
    </source>
</evidence>
<dbReference type="PANTHER" id="PTHR43377:SF1">
    <property type="entry name" value="BILIVERDIN REDUCTASE A"/>
    <property type="match status" value="1"/>
</dbReference>
<protein>
    <submittedName>
        <fullName evidence="3">Gfo/Idh/MocA family oxidoreductase</fullName>
    </submittedName>
</protein>
<dbReference type="Pfam" id="PF22725">
    <property type="entry name" value="GFO_IDH_MocA_C3"/>
    <property type="match status" value="1"/>
</dbReference>
<dbReference type="Pfam" id="PF01408">
    <property type="entry name" value="GFO_IDH_MocA"/>
    <property type="match status" value="1"/>
</dbReference>
<comment type="caution">
    <text evidence="3">The sequence shown here is derived from an EMBL/GenBank/DDBJ whole genome shotgun (WGS) entry which is preliminary data.</text>
</comment>
<dbReference type="InterPro" id="IPR036291">
    <property type="entry name" value="NAD(P)-bd_dom_sf"/>
</dbReference>
<sequence length="324" mass="35815">MKALVIGLGSMGRRRVRCLRQLGADSIEGFDARADRRAQAAQEYGIAVREQLAGEDLRAFDVVVISTPPDAHHTAIAWAIAAGKPCFVEASVIRDPLPALAEQAKARGVLVAPSCTLRFHSAIREITQIVHSRRYGKVCNFSYHCGQYLPDWHPWEKVSDYYVSNPLTGGAREIVPFELTWMVDAFGWPQQVQGTKMRTADVGAPIDDTYAALLRFDGFVGTLVVDVVARQAVRKLTLNFERASLSWDWDSGVVRVWEAEPGRLVELHQPKTVAHAGYHQNIGEAMYVAEIAAFLAAAQGRGAFPHSLQDDIRVLSLLEQIETP</sequence>
<gene>
    <name evidence="3" type="ORF">JJB11_18180</name>
</gene>
<dbReference type="InterPro" id="IPR051450">
    <property type="entry name" value="Gfo/Idh/MocA_Oxidoreductases"/>
</dbReference>
<evidence type="ECO:0000259" key="2">
    <source>
        <dbReference type="Pfam" id="PF22725"/>
    </source>
</evidence>
<proteinExistence type="predicted"/>
<dbReference type="SUPFAM" id="SSF51735">
    <property type="entry name" value="NAD(P)-binding Rossmann-fold domains"/>
    <property type="match status" value="1"/>
</dbReference>
<keyword evidence="4" id="KW-1185">Reference proteome</keyword>
<dbReference type="Gene3D" id="3.30.360.10">
    <property type="entry name" value="Dihydrodipicolinate Reductase, domain 2"/>
    <property type="match status" value="1"/>
</dbReference>
<dbReference type="AlphaFoldDB" id="A0A934TVB7"/>
<dbReference type="InterPro" id="IPR055170">
    <property type="entry name" value="GFO_IDH_MocA-like_dom"/>
</dbReference>
<dbReference type="GO" id="GO:0000166">
    <property type="term" value="F:nucleotide binding"/>
    <property type="evidence" value="ECO:0007669"/>
    <property type="project" value="InterPro"/>
</dbReference>
<reference evidence="3" key="1">
    <citation type="journal article" date="2012" name="J. Microbiol. Biotechnol.">
        <title>Ramlibacter ginsenosidimutans sp. nov., with ginsenoside-converting activity.</title>
        <authorList>
            <person name="Wang L."/>
            <person name="An D.S."/>
            <person name="Kim S.G."/>
            <person name="Jin F.X."/>
            <person name="Kim S.C."/>
            <person name="Lee S.T."/>
            <person name="Im W.T."/>
        </authorList>
    </citation>
    <scope>NUCLEOTIDE SEQUENCE</scope>
    <source>
        <strain evidence="3">KACC 17527</strain>
    </source>
</reference>
<dbReference type="Gene3D" id="3.40.50.720">
    <property type="entry name" value="NAD(P)-binding Rossmann-like Domain"/>
    <property type="match status" value="1"/>
</dbReference>
<feature type="domain" description="Gfo/Idh/MocA-like oxidoreductase N-terminal" evidence="1">
    <location>
        <begin position="2"/>
        <end position="89"/>
    </location>
</feature>
<dbReference type="InterPro" id="IPR000683">
    <property type="entry name" value="Gfo/Idh/MocA-like_OxRdtase_N"/>
</dbReference>
<dbReference type="EMBL" id="JAEPWM010000008">
    <property type="protein sequence ID" value="MBK6008033.1"/>
    <property type="molecule type" value="Genomic_DNA"/>
</dbReference>
<evidence type="ECO:0000313" key="4">
    <source>
        <dbReference type="Proteomes" id="UP000630528"/>
    </source>
</evidence>
<dbReference type="RefSeq" id="WP_201174609.1">
    <property type="nucleotide sequence ID" value="NZ_JAEPWM010000008.1"/>
</dbReference>
<organism evidence="3 4">
    <name type="scientific">Ramlibacter ginsenosidimutans</name>
    <dbReference type="NCBI Taxonomy" id="502333"/>
    <lineage>
        <taxon>Bacteria</taxon>
        <taxon>Pseudomonadati</taxon>
        <taxon>Pseudomonadota</taxon>
        <taxon>Betaproteobacteria</taxon>
        <taxon>Burkholderiales</taxon>
        <taxon>Comamonadaceae</taxon>
        <taxon>Ramlibacter</taxon>
    </lineage>
</organism>